<dbReference type="EMBL" id="JBJURJ010000009">
    <property type="protein sequence ID" value="MFM9329725.1"/>
    <property type="molecule type" value="Genomic_DNA"/>
</dbReference>
<protein>
    <submittedName>
        <fullName evidence="1">D-isomer specific 2-hydroxyacid dehydrogenase family protein</fullName>
    </submittedName>
</protein>
<organism evidence="1 2">
    <name type="scientific">Paenibacillus mesotrionivorans</name>
    <dbReference type="NCBI Taxonomy" id="3160968"/>
    <lineage>
        <taxon>Bacteria</taxon>
        <taxon>Bacillati</taxon>
        <taxon>Bacillota</taxon>
        <taxon>Bacilli</taxon>
        <taxon>Bacillales</taxon>
        <taxon>Paenibacillaceae</taxon>
        <taxon>Paenibacillus</taxon>
    </lineage>
</organism>
<sequence>MKLIAFEVRDDEREIFGQLSAEFGWETELVEEILTLDNAERVRGYDGVTILGHSLLTPEIQDKLMEMGISCCSTRTVGYDHIDVQHARKIGLRICNSDYPPTGVADYTIMLMLMVLRHYKQALWRGQVNDYSLKGLRGRELHDLTIGVVGTGRIGKAVIQNLSGFGSKILAYDVHKDPEVAEKAQYVDLETIYRESDVISLHTPLNDSTLYMINRDTLARMKDGVVLVNCARGELMDVEALIWGIENHKIGALALDVIEGESGIYHRDRRTDILQNKNMAYLRQFPNTVMTQHLAFYTDTAVASMVRCAFEGIASFTSGQPCRTEIK</sequence>
<comment type="caution">
    <text evidence="1">The sequence shown here is derived from an EMBL/GenBank/DDBJ whole genome shotgun (WGS) entry which is preliminary data.</text>
</comment>
<evidence type="ECO:0000313" key="1">
    <source>
        <dbReference type="EMBL" id="MFM9329725.1"/>
    </source>
</evidence>
<proteinExistence type="predicted"/>
<accession>A0ACC7P086</accession>
<gene>
    <name evidence="1" type="ORF">ACI1P1_15630</name>
</gene>
<reference evidence="1" key="1">
    <citation type="submission" date="2024-12" db="EMBL/GenBank/DDBJ databases">
        <authorList>
            <person name="Wu N."/>
        </authorList>
    </citation>
    <scope>NUCLEOTIDE SEQUENCE</scope>
    <source>
        <strain evidence="1">P15</strain>
    </source>
</reference>
<dbReference type="Proteomes" id="UP001631969">
    <property type="component" value="Unassembled WGS sequence"/>
</dbReference>
<name>A0ACC7P086_9BACL</name>
<keyword evidence="2" id="KW-1185">Reference proteome</keyword>
<evidence type="ECO:0000313" key="2">
    <source>
        <dbReference type="Proteomes" id="UP001631969"/>
    </source>
</evidence>